<dbReference type="AlphaFoldDB" id="A0A9N9P189"/>
<dbReference type="InterPro" id="IPR052035">
    <property type="entry name" value="ZnF_BED_domain_contain"/>
</dbReference>
<dbReference type="PANTHER" id="PTHR46481:SF10">
    <property type="entry name" value="ZINC FINGER BED DOMAIN-CONTAINING PROTEIN 39"/>
    <property type="match status" value="1"/>
</dbReference>
<dbReference type="GO" id="GO:0008270">
    <property type="term" value="F:zinc ion binding"/>
    <property type="evidence" value="ECO:0007669"/>
    <property type="project" value="UniProtKB-KW"/>
</dbReference>
<sequence length="423" mass="48469">KSTVLSIHTTTDTMFNEQYKIITCNWLTKDFELHKILLLVKPDSLYEDIIEALLKDLEEEKYQNFSQTLITLHDNGANNNGHLKCLIQDSLQEWAIKSVISQETSEIIVAVENATNNLCSVVEFLKNIEVQIEIQNMQTIFSDSTIIDIQNAEKISCRNYTLSGGCIYHKIAFLKLMEKPFIQLVNNYNSYVNAYIRKKGEEFKELILDSLPFGIFSNLLQLFEPLEHITCSDCEISREKFIGLIAKIGINADNMLRELQFSDNLEHKILKSFLTSISSLDNGTDAMQLCKSLIAKPLALFLDPRPKPDEVSTATIEYALKKCQSYYLENIFSDSMDKSIQAANKELECYTNRPQLSLDGDINPYEWWQGSKKMLPGLAALAREYLPTLTVDKEVPINNLDKLLRTYNNEDMAEKIAFLQYNM</sequence>
<feature type="non-terminal residue" evidence="6">
    <location>
        <position position="1"/>
    </location>
</feature>
<dbReference type="OrthoDB" id="2418406at2759"/>
<comment type="caution">
    <text evidence="6">The sequence shown here is derived from an EMBL/GenBank/DDBJ whole genome shotgun (WGS) entry which is preliminary data.</text>
</comment>
<organism evidence="6 7">
    <name type="scientific">Dentiscutata erythropus</name>
    <dbReference type="NCBI Taxonomy" id="1348616"/>
    <lineage>
        <taxon>Eukaryota</taxon>
        <taxon>Fungi</taxon>
        <taxon>Fungi incertae sedis</taxon>
        <taxon>Mucoromycota</taxon>
        <taxon>Glomeromycotina</taxon>
        <taxon>Glomeromycetes</taxon>
        <taxon>Diversisporales</taxon>
        <taxon>Gigasporaceae</taxon>
        <taxon>Dentiscutata</taxon>
    </lineage>
</organism>
<evidence type="ECO:0000256" key="2">
    <source>
        <dbReference type="ARBA" id="ARBA00022723"/>
    </source>
</evidence>
<keyword evidence="7" id="KW-1185">Reference proteome</keyword>
<evidence type="ECO:0000313" key="7">
    <source>
        <dbReference type="Proteomes" id="UP000789405"/>
    </source>
</evidence>
<dbReference type="PANTHER" id="PTHR46481">
    <property type="entry name" value="ZINC FINGER BED DOMAIN-CONTAINING PROTEIN 4"/>
    <property type="match status" value="1"/>
</dbReference>
<reference evidence="6" key="1">
    <citation type="submission" date="2021-06" db="EMBL/GenBank/DDBJ databases">
        <authorList>
            <person name="Kallberg Y."/>
            <person name="Tangrot J."/>
            <person name="Rosling A."/>
        </authorList>
    </citation>
    <scope>NUCLEOTIDE SEQUENCE</scope>
    <source>
        <strain evidence="6">MA453B</strain>
    </source>
</reference>
<protein>
    <submittedName>
        <fullName evidence="6">28047_t:CDS:1</fullName>
    </submittedName>
</protein>
<proteinExistence type="predicted"/>
<gene>
    <name evidence="6" type="ORF">DERYTH_LOCUS21756</name>
</gene>
<evidence type="ECO:0000256" key="1">
    <source>
        <dbReference type="ARBA" id="ARBA00004123"/>
    </source>
</evidence>
<evidence type="ECO:0000256" key="5">
    <source>
        <dbReference type="ARBA" id="ARBA00023242"/>
    </source>
</evidence>
<dbReference type="GO" id="GO:0005634">
    <property type="term" value="C:nucleus"/>
    <property type="evidence" value="ECO:0007669"/>
    <property type="project" value="UniProtKB-SubCell"/>
</dbReference>
<dbReference type="Proteomes" id="UP000789405">
    <property type="component" value="Unassembled WGS sequence"/>
</dbReference>
<keyword evidence="2" id="KW-0479">Metal-binding</keyword>
<evidence type="ECO:0000256" key="4">
    <source>
        <dbReference type="ARBA" id="ARBA00022833"/>
    </source>
</evidence>
<keyword evidence="5" id="KW-0539">Nucleus</keyword>
<dbReference type="EMBL" id="CAJVPY010028488">
    <property type="protein sequence ID" value="CAG8792746.1"/>
    <property type="molecule type" value="Genomic_DNA"/>
</dbReference>
<keyword evidence="4" id="KW-0862">Zinc</keyword>
<name>A0A9N9P189_9GLOM</name>
<keyword evidence="3" id="KW-0863">Zinc-finger</keyword>
<evidence type="ECO:0000313" key="6">
    <source>
        <dbReference type="EMBL" id="CAG8792746.1"/>
    </source>
</evidence>
<comment type="subcellular location">
    <subcellularLocation>
        <location evidence="1">Nucleus</location>
    </subcellularLocation>
</comment>
<accession>A0A9N9P189</accession>
<feature type="non-terminal residue" evidence="6">
    <location>
        <position position="423"/>
    </location>
</feature>
<evidence type="ECO:0000256" key="3">
    <source>
        <dbReference type="ARBA" id="ARBA00022771"/>
    </source>
</evidence>